<dbReference type="EMBL" id="CP015970">
    <property type="protein sequence ID" value="AOZ47095.1"/>
    <property type="molecule type" value="Genomic_DNA"/>
</dbReference>
<dbReference type="EMBL" id="CP014352">
    <property type="protein sequence ID" value="AMS05626.1"/>
    <property type="molecule type" value="Genomic_DNA"/>
</dbReference>
<gene>
    <name evidence="2" type="ORF">A8L58_10795</name>
    <name evidence="1" type="ORF">AXH35_09355</name>
</gene>
<dbReference type="AlphaFoldDB" id="A0AAC8YFA3"/>
<evidence type="ECO:0000313" key="2">
    <source>
        <dbReference type="EMBL" id="AOZ47095.1"/>
    </source>
</evidence>
<dbReference type="RefSeq" id="WP_041707642.1">
    <property type="nucleotide sequence ID" value="NZ_CP014352.1"/>
</dbReference>
<evidence type="ECO:0000313" key="1">
    <source>
        <dbReference type="EMBL" id="AMS05626.1"/>
    </source>
</evidence>
<name>A0AAC8YFA3_9ACTN</name>
<evidence type="ECO:0000313" key="3">
    <source>
        <dbReference type="Proteomes" id="UP000075221"/>
    </source>
</evidence>
<reference evidence="1 3" key="2">
    <citation type="submission" date="2016-02" db="EMBL/GenBank/DDBJ databases">
        <title>Complete Genome Sequence of Propionibacterium acidipropionici ATCC 55737.</title>
        <authorList>
            <person name="Luna Flores C.H."/>
            <person name="Nielsen L.K."/>
            <person name="Marcellin E."/>
        </authorList>
    </citation>
    <scope>NUCLEOTIDE SEQUENCE [LARGE SCALE GENOMIC DNA]</scope>
    <source>
        <strain evidence="1 3">ATCC 55737</strain>
    </source>
</reference>
<keyword evidence="4" id="KW-1185">Reference proteome</keyword>
<organism evidence="1 3">
    <name type="scientific">Acidipropionibacterium acidipropionici</name>
    <dbReference type="NCBI Taxonomy" id="1748"/>
    <lineage>
        <taxon>Bacteria</taxon>
        <taxon>Bacillati</taxon>
        <taxon>Actinomycetota</taxon>
        <taxon>Actinomycetes</taxon>
        <taxon>Propionibacteriales</taxon>
        <taxon>Propionibacteriaceae</taxon>
        <taxon>Acidipropionibacterium</taxon>
    </lineage>
</organism>
<protein>
    <submittedName>
        <fullName evidence="1">Uncharacterized protein</fullName>
    </submittedName>
</protein>
<reference evidence="2 4" key="1">
    <citation type="journal article" date="2016" name="Plant Dis.">
        <title>Improved production of propionic acid using genome shuffling.</title>
        <authorList>
            <person name="Luna-Flores C.H."/>
            <person name="Palfreyman R.W."/>
            <person name="Kromer J.O."/>
            <person name="Nielsen L.K."/>
            <person name="Marcellin E."/>
        </authorList>
    </citation>
    <scope>NUCLEOTIDE SEQUENCE [LARGE SCALE GENOMIC DNA]</scope>
    <source>
        <strain evidence="2 4">F3E8</strain>
    </source>
</reference>
<accession>A0AAC8YFA3</accession>
<evidence type="ECO:0000313" key="4">
    <source>
        <dbReference type="Proteomes" id="UP000178666"/>
    </source>
</evidence>
<proteinExistence type="predicted"/>
<dbReference type="Proteomes" id="UP000075221">
    <property type="component" value="Chromosome"/>
</dbReference>
<dbReference type="Proteomes" id="UP000178666">
    <property type="component" value="Chromosome"/>
</dbReference>
<sequence length="245" mass="26979">MILLIDPQFGDRSCDAVAEHMDDVQVWPASTLHREIGIMQANQVLASLKSTSKHCDTAIGAGGTGFGAGPAAGLVRSGQAKRAILVDPAIALTHDVELTKIDSETSYADYQQSIEKMAPFLPELDKGTYFPSGVYRIFAEELTPDPDLQGRLATIWQQAEEKRQPYDQTIPLQPDPESSEELNWLHAWMDSGLDVTVWLSANRARLADPLRERAPGRPLVIQPWDSLIWLSDPVRLAHALTTALS</sequence>